<proteinExistence type="predicted"/>
<name>A0AAN0J097_AMPQE</name>
<sequence>MRTALSKGADLNWRNPDRDNRTPLHVAVECKRIDAVQWLLDKGANLELRDIAGATPLIYAAYNGHIQVVAVLLEKGADVVASDNIGYTAYDWAKEEGKAEVVTILRVSSEVYRNKLLKSMKEGLVTCDVTLDEFFPFTQQLQSFTVKYYHS</sequence>
<evidence type="ECO:0000256" key="3">
    <source>
        <dbReference type="PROSITE-ProRule" id="PRU00023"/>
    </source>
</evidence>
<dbReference type="PROSITE" id="PS50088">
    <property type="entry name" value="ANK_REPEAT"/>
    <property type="match status" value="2"/>
</dbReference>
<reference evidence="4" key="2">
    <citation type="submission" date="2024-06" db="UniProtKB">
        <authorList>
            <consortium name="EnsemblMetazoa"/>
        </authorList>
    </citation>
    <scope>IDENTIFICATION</scope>
</reference>
<keyword evidence="1" id="KW-0677">Repeat</keyword>
<dbReference type="SMART" id="SM00248">
    <property type="entry name" value="ANK"/>
    <property type="match status" value="2"/>
</dbReference>
<protein>
    <submittedName>
        <fullName evidence="4">Uncharacterized protein</fullName>
    </submittedName>
</protein>
<reference evidence="5" key="1">
    <citation type="journal article" date="2010" name="Nature">
        <title>The Amphimedon queenslandica genome and the evolution of animal complexity.</title>
        <authorList>
            <person name="Srivastava M."/>
            <person name="Simakov O."/>
            <person name="Chapman J."/>
            <person name="Fahey B."/>
            <person name="Gauthier M.E."/>
            <person name="Mitros T."/>
            <person name="Richards G.S."/>
            <person name="Conaco C."/>
            <person name="Dacre M."/>
            <person name="Hellsten U."/>
            <person name="Larroux C."/>
            <person name="Putnam N.H."/>
            <person name="Stanke M."/>
            <person name="Adamska M."/>
            <person name="Darling A."/>
            <person name="Degnan S.M."/>
            <person name="Oakley T.H."/>
            <person name="Plachetzki D.C."/>
            <person name="Zhai Y."/>
            <person name="Adamski M."/>
            <person name="Calcino A."/>
            <person name="Cummins S.F."/>
            <person name="Goodstein D.M."/>
            <person name="Harris C."/>
            <person name="Jackson D.J."/>
            <person name="Leys S.P."/>
            <person name="Shu S."/>
            <person name="Woodcroft B.J."/>
            <person name="Vervoort M."/>
            <person name="Kosik K.S."/>
            <person name="Manning G."/>
            <person name="Degnan B.M."/>
            <person name="Rokhsar D.S."/>
        </authorList>
    </citation>
    <scope>NUCLEOTIDE SEQUENCE [LARGE SCALE GENOMIC DNA]</scope>
</reference>
<dbReference type="PANTHER" id="PTHR24198:SF165">
    <property type="entry name" value="ANKYRIN REPEAT-CONTAINING PROTEIN-RELATED"/>
    <property type="match status" value="1"/>
</dbReference>
<dbReference type="Gene3D" id="1.25.40.20">
    <property type="entry name" value="Ankyrin repeat-containing domain"/>
    <property type="match status" value="1"/>
</dbReference>
<evidence type="ECO:0000313" key="5">
    <source>
        <dbReference type="Proteomes" id="UP000007879"/>
    </source>
</evidence>
<dbReference type="SUPFAM" id="SSF48403">
    <property type="entry name" value="Ankyrin repeat"/>
    <property type="match status" value="1"/>
</dbReference>
<dbReference type="Proteomes" id="UP000007879">
    <property type="component" value="Unassembled WGS sequence"/>
</dbReference>
<dbReference type="RefSeq" id="XP_019850434.1">
    <property type="nucleotide sequence ID" value="XM_019994875.1"/>
</dbReference>
<accession>A0AAN0J097</accession>
<dbReference type="PROSITE" id="PS50297">
    <property type="entry name" value="ANK_REP_REGION"/>
    <property type="match status" value="2"/>
</dbReference>
<dbReference type="Pfam" id="PF13637">
    <property type="entry name" value="Ank_4"/>
    <property type="match status" value="1"/>
</dbReference>
<evidence type="ECO:0000313" key="4">
    <source>
        <dbReference type="EnsemblMetazoa" id="XP_019850434.1"/>
    </source>
</evidence>
<keyword evidence="5" id="KW-1185">Reference proteome</keyword>
<dbReference type="PANTHER" id="PTHR24198">
    <property type="entry name" value="ANKYRIN REPEAT AND PROTEIN KINASE DOMAIN-CONTAINING PROTEIN"/>
    <property type="match status" value="1"/>
</dbReference>
<dbReference type="InterPro" id="IPR002110">
    <property type="entry name" value="Ankyrin_rpt"/>
</dbReference>
<feature type="repeat" description="ANK" evidence="3">
    <location>
        <begin position="19"/>
        <end position="51"/>
    </location>
</feature>
<dbReference type="InterPro" id="IPR036770">
    <property type="entry name" value="Ankyrin_rpt-contain_sf"/>
</dbReference>
<dbReference type="AlphaFoldDB" id="A0AAN0J097"/>
<organism evidence="4 5">
    <name type="scientific">Amphimedon queenslandica</name>
    <name type="common">Sponge</name>
    <dbReference type="NCBI Taxonomy" id="400682"/>
    <lineage>
        <taxon>Eukaryota</taxon>
        <taxon>Metazoa</taxon>
        <taxon>Porifera</taxon>
        <taxon>Demospongiae</taxon>
        <taxon>Heteroscleromorpha</taxon>
        <taxon>Haplosclerida</taxon>
        <taxon>Niphatidae</taxon>
        <taxon>Amphimedon</taxon>
    </lineage>
</organism>
<feature type="repeat" description="ANK" evidence="3">
    <location>
        <begin position="52"/>
        <end position="84"/>
    </location>
</feature>
<dbReference type="GeneID" id="109581094"/>
<dbReference type="KEGG" id="aqu:109581094"/>
<dbReference type="EnsemblMetazoa" id="XM_019994875.1">
    <property type="protein sequence ID" value="XP_019850434.1"/>
    <property type="gene ID" value="LOC109581094"/>
</dbReference>
<evidence type="ECO:0000256" key="1">
    <source>
        <dbReference type="ARBA" id="ARBA00022737"/>
    </source>
</evidence>
<evidence type="ECO:0000256" key="2">
    <source>
        <dbReference type="ARBA" id="ARBA00023043"/>
    </source>
</evidence>
<keyword evidence="2 3" id="KW-0040">ANK repeat</keyword>